<proteinExistence type="predicted"/>
<evidence type="ECO:0000313" key="1">
    <source>
        <dbReference type="EMBL" id="SVA49731.1"/>
    </source>
</evidence>
<reference evidence="1" key="1">
    <citation type="submission" date="2018-05" db="EMBL/GenBank/DDBJ databases">
        <authorList>
            <person name="Lanie J.A."/>
            <person name="Ng W.-L."/>
            <person name="Kazmierczak K.M."/>
            <person name="Andrzejewski T.M."/>
            <person name="Davidsen T.M."/>
            <person name="Wayne K.J."/>
            <person name="Tettelin H."/>
            <person name="Glass J.I."/>
            <person name="Rusch D."/>
            <person name="Podicherti R."/>
            <person name="Tsui H.-C.T."/>
            <person name="Winkler M.E."/>
        </authorList>
    </citation>
    <scope>NUCLEOTIDE SEQUENCE</scope>
</reference>
<dbReference type="EMBL" id="UINC01011249">
    <property type="protein sequence ID" value="SVA49731.1"/>
    <property type="molecule type" value="Genomic_DNA"/>
</dbReference>
<organism evidence="1">
    <name type="scientific">marine metagenome</name>
    <dbReference type="NCBI Taxonomy" id="408172"/>
    <lineage>
        <taxon>unclassified sequences</taxon>
        <taxon>metagenomes</taxon>
        <taxon>ecological metagenomes</taxon>
    </lineage>
</organism>
<sequence>METENDNSKQCFIVCWKDDDGKENWTSVGQLTEAITLQKILVVDYNYRPVAITAVIESTDHATHPNFDSLKEN</sequence>
<protein>
    <submittedName>
        <fullName evidence="1">Uncharacterized protein</fullName>
    </submittedName>
</protein>
<name>A0A381WBQ0_9ZZZZ</name>
<accession>A0A381WBQ0</accession>
<gene>
    <name evidence="1" type="ORF">METZ01_LOCUS102585</name>
</gene>
<dbReference type="AlphaFoldDB" id="A0A381WBQ0"/>